<accession>A0ACC1I0V3</accession>
<sequence>MLDALAYHTGTDTELDPDTGAAPRAPKRHRPSPAAQPQSLRQYVESTHIQPSTPSRARSTASSRAKNYTCMSCPKAFTRPCRLAEHERTHTGARPFRCLFPGCTKTYMRDTHLAVHAQTHLAEDQRKHGCPHAGCTSRFTTSQHLKRHISAMHSAGAGGPGGGQAYGCPEEGCAASFAKRNKLHAHICVAHNGADPHRCAEPGCTAAFRYPSQLRRHRITHTEAIQYRCIEDGCTEVFAKWSGLQAHRRSHRRTHRCLVCQAEFARTHAFNRHILTHEPDRPVFACPRDGCARFYLDANSLRAHIAAVHCEEPRRHVCEREGCGKAYAYAHSLRRHVARVHLAKQQKPKPKPKPRPLKLPTPLEVASGMAYADPQVSGRALPCSQPGCAFRFKRTIELDVHMAAVHGVACSPVPS</sequence>
<dbReference type="EMBL" id="JANBPG010002648">
    <property type="protein sequence ID" value="KAJ1885072.1"/>
    <property type="molecule type" value="Genomic_DNA"/>
</dbReference>
<comment type="caution">
    <text evidence="1">The sequence shown here is derived from an EMBL/GenBank/DDBJ whole genome shotgun (WGS) entry which is preliminary data.</text>
</comment>
<organism evidence="1 2">
    <name type="scientific">Kickxella alabastrina</name>
    <dbReference type="NCBI Taxonomy" id="61397"/>
    <lineage>
        <taxon>Eukaryota</taxon>
        <taxon>Fungi</taxon>
        <taxon>Fungi incertae sedis</taxon>
        <taxon>Zoopagomycota</taxon>
        <taxon>Kickxellomycotina</taxon>
        <taxon>Kickxellomycetes</taxon>
        <taxon>Kickxellales</taxon>
        <taxon>Kickxellaceae</taxon>
        <taxon>Kickxella</taxon>
    </lineage>
</organism>
<evidence type="ECO:0000313" key="1">
    <source>
        <dbReference type="EMBL" id="KAJ1885072.1"/>
    </source>
</evidence>
<name>A0ACC1I0V3_9FUNG</name>
<protein>
    <submittedName>
        <fullName evidence="1">Strongly-conserved Zn-finger binding protein (TFIIIA)</fullName>
    </submittedName>
</protein>
<gene>
    <name evidence="1" type="primary">PZF1_2</name>
    <name evidence="1" type="ORF">LPJ66_010305</name>
</gene>
<reference evidence="1" key="1">
    <citation type="submission" date="2022-07" db="EMBL/GenBank/DDBJ databases">
        <title>Phylogenomic reconstructions and comparative analyses of Kickxellomycotina fungi.</title>
        <authorList>
            <person name="Reynolds N.K."/>
            <person name="Stajich J.E."/>
            <person name="Barry K."/>
            <person name="Grigoriev I.V."/>
            <person name="Crous P."/>
            <person name="Smith M.E."/>
        </authorList>
    </citation>
    <scope>NUCLEOTIDE SEQUENCE</scope>
    <source>
        <strain evidence="1">Benny 63K</strain>
    </source>
</reference>
<proteinExistence type="predicted"/>
<keyword evidence="2" id="KW-1185">Reference proteome</keyword>
<dbReference type="Proteomes" id="UP001150581">
    <property type="component" value="Unassembled WGS sequence"/>
</dbReference>
<evidence type="ECO:0000313" key="2">
    <source>
        <dbReference type="Proteomes" id="UP001150581"/>
    </source>
</evidence>